<gene>
    <name evidence="1" type="ORF">A7K91_15130</name>
</gene>
<keyword evidence="2" id="KW-1185">Reference proteome</keyword>
<reference evidence="1 2" key="1">
    <citation type="submission" date="2016-05" db="EMBL/GenBank/DDBJ databases">
        <title>Paenibacillus oryzae. sp. nov., isolated from the rice root.</title>
        <authorList>
            <person name="Zhang J."/>
            <person name="Zhang X."/>
        </authorList>
    </citation>
    <scope>NUCLEOTIDE SEQUENCE [LARGE SCALE GENOMIC DNA]</scope>
    <source>
        <strain evidence="1 2">1DrF-4</strain>
    </source>
</reference>
<dbReference type="Proteomes" id="UP000092024">
    <property type="component" value="Unassembled WGS sequence"/>
</dbReference>
<dbReference type="AlphaFoldDB" id="A0A1A5YTK4"/>
<comment type="caution">
    <text evidence="1">The sequence shown here is derived from an EMBL/GenBank/DDBJ whole genome shotgun (WGS) entry which is preliminary data.</text>
</comment>
<proteinExistence type="predicted"/>
<organism evidence="1 2">
    <name type="scientific">Paenibacillus oryzae</name>
    <dbReference type="NCBI Taxonomy" id="1844972"/>
    <lineage>
        <taxon>Bacteria</taxon>
        <taxon>Bacillati</taxon>
        <taxon>Bacillota</taxon>
        <taxon>Bacilli</taxon>
        <taxon>Bacillales</taxon>
        <taxon>Paenibacillaceae</taxon>
        <taxon>Paenibacillus</taxon>
    </lineage>
</organism>
<evidence type="ECO:0000313" key="2">
    <source>
        <dbReference type="Proteomes" id="UP000092024"/>
    </source>
</evidence>
<protein>
    <submittedName>
        <fullName evidence="1">Uncharacterized protein</fullName>
    </submittedName>
</protein>
<dbReference type="EMBL" id="LYPA01000023">
    <property type="protein sequence ID" value="OBR68957.1"/>
    <property type="molecule type" value="Genomic_DNA"/>
</dbReference>
<name>A0A1A5YTK4_9BACL</name>
<accession>A0A1A5YTK4</accession>
<evidence type="ECO:0000313" key="1">
    <source>
        <dbReference type="EMBL" id="OBR68957.1"/>
    </source>
</evidence>
<sequence length="79" mass="9012">MTVKAYIHPQNATFERLKDVGDRYAKPMYPFGALAVIGDRQEGMRQISKSTTIQRILMAKHKQSTPFCPNDGKKRVLCK</sequence>